<evidence type="ECO:0000313" key="3">
    <source>
        <dbReference type="Proteomes" id="UP000433309"/>
    </source>
</evidence>
<feature type="signal peptide" evidence="1">
    <location>
        <begin position="1"/>
        <end position="37"/>
    </location>
</feature>
<dbReference type="AlphaFoldDB" id="A0A6I2KSR1"/>
<proteinExistence type="predicted"/>
<comment type="caution">
    <text evidence="2">The sequence shown here is derived from an EMBL/GenBank/DDBJ whole genome shotgun (WGS) entry which is preliminary data.</text>
</comment>
<dbReference type="RefSeq" id="WP_154372208.1">
    <property type="nucleotide sequence ID" value="NZ_WKJK01000001.1"/>
</dbReference>
<protein>
    <recommendedName>
        <fullName evidence="4">Right-handed parallel beta-helix repeat-containing protein</fullName>
    </recommendedName>
</protein>
<organism evidence="2 3">
    <name type="scientific">Duganella guangzhouensis</name>
    <dbReference type="NCBI Taxonomy" id="2666084"/>
    <lineage>
        <taxon>Bacteria</taxon>
        <taxon>Pseudomonadati</taxon>
        <taxon>Pseudomonadota</taxon>
        <taxon>Betaproteobacteria</taxon>
        <taxon>Burkholderiales</taxon>
        <taxon>Oxalobacteraceae</taxon>
        <taxon>Telluria group</taxon>
        <taxon>Duganella</taxon>
    </lineage>
</organism>
<accession>A0A6I2KSR1</accession>
<reference evidence="2 3" key="1">
    <citation type="submission" date="2019-11" db="EMBL/GenBank/DDBJ databases">
        <title>Novel species isolated from a subtropical stream in China.</title>
        <authorList>
            <person name="Lu H."/>
        </authorList>
    </citation>
    <scope>NUCLEOTIDE SEQUENCE [LARGE SCALE GENOMIC DNA]</scope>
    <source>
        <strain evidence="2 3">FT80W</strain>
    </source>
</reference>
<dbReference type="EMBL" id="WKJK01000001">
    <property type="protein sequence ID" value="MRW88541.1"/>
    <property type="molecule type" value="Genomic_DNA"/>
</dbReference>
<keyword evidence="1" id="KW-0732">Signal</keyword>
<name>A0A6I2KSR1_9BURK</name>
<dbReference type="Proteomes" id="UP000433309">
    <property type="component" value="Unassembled WGS sequence"/>
</dbReference>
<dbReference type="Gene3D" id="2.160.20.20">
    <property type="match status" value="1"/>
</dbReference>
<keyword evidence="3" id="KW-1185">Reference proteome</keyword>
<evidence type="ECO:0008006" key="4">
    <source>
        <dbReference type="Google" id="ProtNLM"/>
    </source>
</evidence>
<gene>
    <name evidence="2" type="ORF">GJ699_00920</name>
</gene>
<dbReference type="InterPro" id="IPR012332">
    <property type="entry name" value="Autotransporter_pectin_lyase_C"/>
</dbReference>
<feature type="chain" id="PRO_5026237861" description="Right-handed parallel beta-helix repeat-containing protein" evidence="1">
    <location>
        <begin position="38"/>
        <end position="539"/>
    </location>
</feature>
<evidence type="ECO:0000256" key="1">
    <source>
        <dbReference type="SAM" id="SignalP"/>
    </source>
</evidence>
<sequence>MNSKTLQHSAAPASLPALTAIALLCASLTLAPAPARADASTAPSLGAAAETAAGAMAAPGADTAAEAQVALALGAPPGAPAGMAGGPPPPVRSSKEIDYAAELTVSDGRYLPARSLAAAAVAGKTSDSGAKGITLRSASANRNGLIVHGSHTPYTLSDANIALSGNGSNDFEAIGAGALVDAGGSLVLKSVTITTSGVLAAATAAREGATLKVYDSTLTAHGGPLPADYVPKIGPGMMEPPPPLGIKGTARTHLSTSRSKTYFYNSHISADGWGALSTDDTGGDVYLEANDSDITTRNSGYGVYADFGATVVLNRSRLNAATFGGIIAGAGKIDLNQVEGNAGANTVMIHSVMGDPQERALLAIKGGRLASAQAAVLVKSANADITIDGAQLLPQDGVLVRSIVNQDPNATRIDGQQVPGIHVTLRNVDLKGDILHQDGKRGMTVTLSHSKLRGAVQGAVLELSTDSSWTASNDSRVILAGTPELAQLDAPSGVTIHAQRGTASTLRDGSYPLAGGGRLVVSGAQLAWHLLMRSIVKND</sequence>
<evidence type="ECO:0000313" key="2">
    <source>
        <dbReference type="EMBL" id="MRW88541.1"/>
    </source>
</evidence>